<comment type="pathway">
    <text evidence="2">Cofactor biosynthesis; (R)-pantothenate biosynthesis; (R)-pantoate from 3-methyl-2-oxobutanoate: step 2/2.</text>
</comment>
<evidence type="ECO:0000256" key="5">
    <source>
        <dbReference type="ARBA" id="ARBA00019465"/>
    </source>
</evidence>
<sequence>MRIDIVGGGSLGLLFFSKLALSWHTDDMEHQGNDHQPDRLHLWTRTKAQAQHICQEGILFQTGQDQPVQKLLPTSISGCSVAGVEGSFKLEQAAPYEHTTPYEHATETITEKADLILLTVKQQHVNREFIQWLSERVHKHTIIVTMQNGLRTDRIWPDAWQVYVAVTTEGAKKLSPVWVVHSGHGATSIGDAAALYGTSAARDMAKSIQHYDEGTIAFLLKSLTKAGFNASLSKDIKLEVYRKLMINAVINPLTALWRIANGELLASKSRIMIMRQLFDEAAAVYGKNDIGWSESWWNDILQVCCATSANTSSMLADVLNGRPTEISWINGAIIGLARRANMKADAHEWMCRLIESLTTEEAD</sequence>
<dbReference type="Pfam" id="PF02558">
    <property type="entry name" value="ApbA"/>
    <property type="match status" value="1"/>
</dbReference>
<dbReference type="EMBL" id="JBHUEH010000011">
    <property type="protein sequence ID" value="MFD1885385.1"/>
    <property type="molecule type" value="Genomic_DNA"/>
</dbReference>
<evidence type="ECO:0000256" key="1">
    <source>
        <dbReference type="ARBA" id="ARBA00002919"/>
    </source>
</evidence>
<dbReference type="PANTHER" id="PTHR43765">
    <property type="entry name" value="2-DEHYDROPANTOATE 2-REDUCTASE-RELATED"/>
    <property type="match status" value="1"/>
</dbReference>
<protein>
    <recommendedName>
        <fullName evidence="5">2-dehydropantoate 2-reductase</fullName>
        <ecNumber evidence="4">1.1.1.169</ecNumber>
    </recommendedName>
    <alternativeName>
        <fullName evidence="9">Ketopantoate reductase</fullName>
    </alternativeName>
</protein>
<evidence type="ECO:0000256" key="8">
    <source>
        <dbReference type="ARBA" id="ARBA00023002"/>
    </source>
</evidence>
<keyword evidence="8" id="KW-0560">Oxidoreductase</keyword>
<dbReference type="InterPro" id="IPR050838">
    <property type="entry name" value="Ketopantoate_reductase"/>
</dbReference>
<dbReference type="Gene3D" id="1.10.1040.10">
    <property type="entry name" value="N-(1-d-carboxylethyl)-l-norvaline Dehydrogenase, domain 2"/>
    <property type="match status" value="1"/>
</dbReference>
<dbReference type="InterPro" id="IPR013332">
    <property type="entry name" value="KPR_N"/>
</dbReference>
<keyword evidence="7" id="KW-0521">NADP</keyword>
<dbReference type="InterPro" id="IPR013328">
    <property type="entry name" value="6PGD_dom2"/>
</dbReference>
<evidence type="ECO:0000256" key="10">
    <source>
        <dbReference type="ARBA" id="ARBA00048793"/>
    </source>
</evidence>
<dbReference type="InterPro" id="IPR036291">
    <property type="entry name" value="NAD(P)-bd_dom_sf"/>
</dbReference>
<dbReference type="InterPro" id="IPR013752">
    <property type="entry name" value="KPA_reductase"/>
</dbReference>
<evidence type="ECO:0000259" key="11">
    <source>
        <dbReference type="Pfam" id="PF02558"/>
    </source>
</evidence>
<dbReference type="Proteomes" id="UP001597233">
    <property type="component" value="Unassembled WGS sequence"/>
</dbReference>
<dbReference type="EC" id="1.1.1.169" evidence="4"/>
<evidence type="ECO:0000256" key="4">
    <source>
        <dbReference type="ARBA" id="ARBA00013014"/>
    </source>
</evidence>
<accession>A0ABW4RGS2</accession>
<dbReference type="SUPFAM" id="SSF51735">
    <property type="entry name" value="NAD(P)-binding Rossmann-fold domains"/>
    <property type="match status" value="1"/>
</dbReference>
<feature type="domain" description="Ketopantoate reductase N-terminal" evidence="11">
    <location>
        <begin position="4"/>
        <end position="192"/>
    </location>
</feature>
<evidence type="ECO:0000256" key="9">
    <source>
        <dbReference type="ARBA" id="ARBA00032024"/>
    </source>
</evidence>
<proteinExistence type="inferred from homology"/>
<evidence type="ECO:0000256" key="3">
    <source>
        <dbReference type="ARBA" id="ARBA00007870"/>
    </source>
</evidence>
<dbReference type="InterPro" id="IPR008927">
    <property type="entry name" value="6-PGluconate_DH-like_C_sf"/>
</dbReference>
<dbReference type="PANTHER" id="PTHR43765:SF2">
    <property type="entry name" value="2-DEHYDROPANTOATE 2-REDUCTASE"/>
    <property type="match status" value="1"/>
</dbReference>
<reference evidence="14" key="1">
    <citation type="journal article" date="2019" name="Int. J. Syst. Evol. Microbiol.">
        <title>The Global Catalogue of Microorganisms (GCM) 10K type strain sequencing project: providing services to taxonomists for standard genome sequencing and annotation.</title>
        <authorList>
            <consortium name="The Broad Institute Genomics Platform"/>
            <consortium name="The Broad Institute Genome Sequencing Center for Infectious Disease"/>
            <person name="Wu L."/>
            <person name="Ma J."/>
        </authorList>
    </citation>
    <scope>NUCLEOTIDE SEQUENCE [LARGE SCALE GENOMIC DNA]</scope>
    <source>
        <strain evidence="14">CCUG 54950</strain>
    </source>
</reference>
<dbReference type="InterPro" id="IPR003710">
    <property type="entry name" value="ApbA"/>
</dbReference>
<comment type="catalytic activity">
    <reaction evidence="10">
        <text>(R)-pantoate + NADP(+) = 2-dehydropantoate + NADPH + H(+)</text>
        <dbReference type="Rhea" id="RHEA:16233"/>
        <dbReference type="ChEBI" id="CHEBI:11561"/>
        <dbReference type="ChEBI" id="CHEBI:15378"/>
        <dbReference type="ChEBI" id="CHEBI:15980"/>
        <dbReference type="ChEBI" id="CHEBI:57783"/>
        <dbReference type="ChEBI" id="CHEBI:58349"/>
        <dbReference type="EC" id="1.1.1.169"/>
    </reaction>
</comment>
<dbReference type="Gene3D" id="3.40.50.720">
    <property type="entry name" value="NAD(P)-binding Rossmann-like Domain"/>
    <property type="match status" value="1"/>
</dbReference>
<comment type="similarity">
    <text evidence="3">Belongs to the ketopantoate reductase family.</text>
</comment>
<evidence type="ECO:0000313" key="14">
    <source>
        <dbReference type="Proteomes" id="UP001597233"/>
    </source>
</evidence>
<comment type="function">
    <text evidence="1">Catalyzes the NADPH-dependent reduction of ketopantoate into pantoic acid.</text>
</comment>
<name>A0ABW4RGS2_9BACL</name>
<evidence type="ECO:0000313" key="13">
    <source>
        <dbReference type="EMBL" id="MFD1885385.1"/>
    </source>
</evidence>
<comment type="caution">
    <text evidence="13">The sequence shown here is derived from an EMBL/GenBank/DDBJ whole genome shotgun (WGS) entry which is preliminary data.</text>
</comment>
<gene>
    <name evidence="13" type="ORF">ACFSC9_07570</name>
</gene>
<organism evidence="13 14">
    <name type="scientific">Paenibacillus wenxiniae</name>
    <dbReference type="NCBI Taxonomy" id="1636843"/>
    <lineage>
        <taxon>Bacteria</taxon>
        <taxon>Bacillati</taxon>
        <taxon>Bacillota</taxon>
        <taxon>Bacilli</taxon>
        <taxon>Bacillales</taxon>
        <taxon>Paenibacillaceae</taxon>
        <taxon>Paenibacillus</taxon>
    </lineage>
</organism>
<dbReference type="NCBIfam" id="TIGR00745">
    <property type="entry name" value="apbA_panE"/>
    <property type="match status" value="1"/>
</dbReference>
<keyword evidence="14" id="KW-1185">Reference proteome</keyword>
<keyword evidence="6" id="KW-0566">Pantothenate biosynthesis</keyword>
<evidence type="ECO:0000259" key="12">
    <source>
        <dbReference type="Pfam" id="PF08546"/>
    </source>
</evidence>
<evidence type="ECO:0000256" key="2">
    <source>
        <dbReference type="ARBA" id="ARBA00004994"/>
    </source>
</evidence>
<evidence type="ECO:0000256" key="6">
    <source>
        <dbReference type="ARBA" id="ARBA00022655"/>
    </source>
</evidence>
<evidence type="ECO:0000256" key="7">
    <source>
        <dbReference type="ARBA" id="ARBA00022857"/>
    </source>
</evidence>
<feature type="domain" description="Ketopantoate reductase C-terminal" evidence="12">
    <location>
        <begin position="235"/>
        <end position="355"/>
    </location>
</feature>
<dbReference type="SUPFAM" id="SSF48179">
    <property type="entry name" value="6-phosphogluconate dehydrogenase C-terminal domain-like"/>
    <property type="match status" value="1"/>
</dbReference>
<dbReference type="RefSeq" id="WP_347325661.1">
    <property type="nucleotide sequence ID" value="NZ_JBCGUH010000007.1"/>
</dbReference>
<dbReference type="Pfam" id="PF08546">
    <property type="entry name" value="ApbA_C"/>
    <property type="match status" value="1"/>
</dbReference>